<keyword evidence="1" id="KW-0732">Signal</keyword>
<dbReference type="OrthoDB" id="675075at2"/>
<dbReference type="RefSeq" id="WP_146616172.1">
    <property type="nucleotide sequence ID" value="NZ_QLMA01000003.1"/>
</dbReference>
<dbReference type="EMBL" id="QLMA01000003">
    <property type="protein sequence ID" value="RAJ83599.1"/>
    <property type="molecule type" value="Genomic_DNA"/>
</dbReference>
<proteinExistence type="predicted"/>
<name>A0A327W2W8_9BACT</name>
<evidence type="ECO:0000313" key="2">
    <source>
        <dbReference type="EMBL" id="RAJ83599.1"/>
    </source>
</evidence>
<accession>A0A327W2W8</accession>
<sequence>MKQLSLFFFFLYAGGMLQVQAQQAPPKLPAQLIQYFMGTWEGKGTFANGKPIASTVNCRMSLDSTWLQYEHSDVPPNQYKALSMWGVEKNGDFIAYIFDNFGGHRQFTGSLSQDKLVLTNSQMYQGSKFYQHFVYEKLNDHAFKMAYETSQDSIKWRMGDTLIYHRIMP</sequence>
<dbReference type="AlphaFoldDB" id="A0A327W2W8"/>
<feature type="signal peptide" evidence="1">
    <location>
        <begin position="1"/>
        <end position="21"/>
    </location>
</feature>
<evidence type="ECO:0000256" key="1">
    <source>
        <dbReference type="SAM" id="SignalP"/>
    </source>
</evidence>
<dbReference type="Proteomes" id="UP000249819">
    <property type="component" value="Unassembled WGS sequence"/>
</dbReference>
<comment type="caution">
    <text evidence="2">The sequence shown here is derived from an EMBL/GenBank/DDBJ whole genome shotgun (WGS) entry which is preliminary data.</text>
</comment>
<keyword evidence="3" id="KW-1185">Reference proteome</keyword>
<protein>
    <recommendedName>
        <fullName evidence="4">DUF1579 domain-containing protein</fullName>
    </recommendedName>
</protein>
<reference evidence="2 3" key="1">
    <citation type="submission" date="2018-06" db="EMBL/GenBank/DDBJ databases">
        <title>Genomic Encyclopedia of Archaeal and Bacterial Type Strains, Phase II (KMG-II): from individual species to whole genera.</title>
        <authorList>
            <person name="Goeker M."/>
        </authorList>
    </citation>
    <scope>NUCLEOTIDE SEQUENCE [LARGE SCALE GENOMIC DNA]</scope>
    <source>
        <strain evidence="2 3">DSM 29821</strain>
    </source>
</reference>
<gene>
    <name evidence="2" type="ORF">CLV59_103568</name>
</gene>
<evidence type="ECO:0008006" key="4">
    <source>
        <dbReference type="Google" id="ProtNLM"/>
    </source>
</evidence>
<evidence type="ECO:0000313" key="3">
    <source>
        <dbReference type="Proteomes" id="UP000249819"/>
    </source>
</evidence>
<organism evidence="2 3">
    <name type="scientific">Chitinophaga dinghuensis</name>
    <dbReference type="NCBI Taxonomy" id="1539050"/>
    <lineage>
        <taxon>Bacteria</taxon>
        <taxon>Pseudomonadati</taxon>
        <taxon>Bacteroidota</taxon>
        <taxon>Chitinophagia</taxon>
        <taxon>Chitinophagales</taxon>
        <taxon>Chitinophagaceae</taxon>
        <taxon>Chitinophaga</taxon>
    </lineage>
</organism>
<feature type="chain" id="PRO_5016428039" description="DUF1579 domain-containing protein" evidence="1">
    <location>
        <begin position="22"/>
        <end position="169"/>
    </location>
</feature>